<keyword evidence="1" id="KW-0812">Transmembrane</keyword>
<name>A0A0G1RSY1_9BACT</name>
<dbReference type="EMBL" id="LCMI01000006">
    <property type="protein sequence ID" value="KKU33058.1"/>
    <property type="molecule type" value="Genomic_DNA"/>
</dbReference>
<evidence type="ECO:0000313" key="3">
    <source>
        <dbReference type="Proteomes" id="UP000034794"/>
    </source>
</evidence>
<keyword evidence="1" id="KW-0472">Membrane</keyword>
<feature type="transmembrane region" description="Helical" evidence="1">
    <location>
        <begin position="6"/>
        <end position="25"/>
    </location>
</feature>
<evidence type="ECO:0000313" key="2">
    <source>
        <dbReference type="EMBL" id="KKU33058.1"/>
    </source>
</evidence>
<sequence length="78" mass="8726">MILEATFIVLGTLMTVLYLAMIFTMDRSFESRLLQLLVTILVVAFDLAGGLYAPAVFWGIFGFVQLGVLISRRINPRT</sequence>
<protein>
    <submittedName>
        <fullName evidence="2">Uncharacterized protein</fullName>
    </submittedName>
</protein>
<dbReference type="Proteomes" id="UP000034794">
    <property type="component" value="Unassembled WGS sequence"/>
</dbReference>
<feature type="transmembrane region" description="Helical" evidence="1">
    <location>
        <begin position="55"/>
        <end position="74"/>
    </location>
</feature>
<gene>
    <name evidence="2" type="ORF">UX47_C0006G0029</name>
</gene>
<comment type="caution">
    <text evidence="2">The sequence shown here is derived from an EMBL/GenBank/DDBJ whole genome shotgun (WGS) entry which is preliminary data.</text>
</comment>
<proteinExistence type="predicted"/>
<accession>A0A0G1RSY1</accession>
<evidence type="ECO:0000256" key="1">
    <source>
        <dbReference type="SAM" id="Phobius"/>
    </source>
</evidence>
<dbReference type="AlphaFoldDB" id="A0A0G1RSY1"/>
<reference evidence="2 3" key="1">
    <citation type="journal article" date="2015" name="Nature">
        <title>rRNA introns, odd ribosomes, and small enigmatic genomes across a large radiation of phyla.</title>
        <authorList>
            <person name="Brown C.T."/>
            <person name="Hug L.A."/>
            <person name="Thomas B.C."/>
            <person name="Sharon I."/>
            <person name="Castelle C.J."/>
            <person name="Singh A."/>
            <person name="Wilkins M.J."/>
            <person name="Williams K.H."/>
            <person name="Banfield J.F."/>
        </authorList>
    </citation>
    <scope>NUCLEOTIDE SEQUENCE [LARGE SCALE GENOMIC DNA]</scope>
</reference>
<keyword evidence="1" id="KW-1133">Transmembrane helix</keyword>
<organism evidence="2 3">
    <name type="scientific">Candidatus Collierbacteria bacterium GW2011_GWA2_46_26</name>
    <dbReference type="NCBI Taxonomy" id="1618381"/>
    <lineage>
        <taxon>Bacteria</taxon>
        <taxon>Candidatus Collieribacteriota</taxon>
    </lineage>
</organism>